<reference evidence="2 3" key="1">
    <citation type="submission" date="2024-11" db="EMBL/GenBank/DDBJ databases">
        <authorList>
            <person name="Heng Y.C."/>
            <person name="Lim A.C.H."/>
            <person name="Lee J.K.Y."/>
            <person name="Kittelmann S."/>
        </authorList>
    </citation>
    <scope>NUCLEOTIDE SEQUENCE [LARGE SCALE GENOMIC DNA]</scope>
    <source>
        <strain evidence="2 3">WILCCON 0185</strain>
    </source>
</reference>
<gene>
    <name evidence="2" type="ORF">ACJDUG_00240</name>
</gene>
<organism evidence="2 3">
    <name type="scientific">Candidatus Clostridium stratigraminis</name>
    <dbReference type="NCBI Taxonomy" id="3381661"/>
    <lineage>
        <taxon>Bacteria</taxon>
        <taxon>Bacillati</taxon>
        <taxon>Bacillota</taxon>
        <taxon>Clostridia</taxon>
        <taxon>Eubacteriales</taxon>
        <taxon>Clostridiaceae</taxon>
        <taxon>Clostridium</taxon>
    </lineage>
</organism>
<comment type="caution">
    <text evidence="2">The sequence shown here is derived from an EMBL/GenBank/DDBJ whole genome shotgun (WGS) entry which is preliminary data.</text>
</comment>
<dbReference type="InterPro" id="IPR000182">
    <property type="entry name" value="GNAT_dom"/>
</dbReference>
<dbReference type="CDD" id="cd04301">
    <property type="entry name" value="NAT_SF"/>
    <property type="match status" value="1"/>
</dbReference>
<evidence type="ECO:0000313" key="2">
    <source>
        <dbReference type="EMBL" id="MFL0245402.1"/>
    </source>
</evidence>
<accession>A0ABW8SZD4</accession>
<dbReference type="NCBIfam" id="NF040503">
    <property type="entry name" value="resist_ArsN1a"/>
    <property type="match status" value="1"/>
</dbReference>
<dbReference type="EMBL" id="JBJHZZ010000001">
    <property type="protein sequence ID" value="MFL0245402.1"/>
    <property type="molecule type" value="Genomic_DNA"/>
</dbReference>
<evidence type="ECO:0000313" key="3">
    <source>
        <dbReference type="Proteomes" id="UP001623591"/>
    </source>
</evidence>
<sequence>MEFRTRKAKIEDISFITRIYNQGIEDRIATLETRLRDIDEMKEWFLSRTERYKVVVIEDTEGIVRGWASINIFNSRCCYSGVGDISIYVERTMRGKGIGRQLLDFLLKIAKEQDFHKLVLSTFEYNEVGKKLYRSAGFREVGTYVNQGILDGKFVNITIMEKLLQEN</sequence>
<protein>
    <submittedName>
        <fullName evidence="2">Arsinothricin resistance N-acetyltransferase ArsN1 family A</fullName>
    </submittedName>
</protein>
<dbReference type="Gene3D" id="3.40.630.30">
    <property type="match status" value="1"/>
</dbReference>
<feature type="domain" description="N-acetyltransferase" evidence="1">
    <location>
        <begin position="1"/>
        <end position="165"/>
    </location>
</feature>
<dbReference type="Pfam" id="PF00583">
    <property type="entry name" value="Acetyltransf_1"/>
    <property type="match status" value="1"/>
</dbReference>
<dbReference type="SUPFAM" id="SSF55729">
    <property type="entry name" value="Acyl-CoA N-acyltransferases (Nat)"/>
    <property type="match status" value="1"/>
</dbReference>
<dbReference type="Proteomes" id="UP001623591">
    <property type="component" value="Unassembled WGS sequence"/>
</dbReference>
<dbReference type="RefSeq" id="WP_406767869.1">
    <property type="nucleotide sequence ID" value="NZ_JBJHZZ010000001.1"/>
</dbReference>
<dbReference type="PROSITE" id="PS51186">
    <property type="entry name" value="GNAT"/>
    <property type="match status" value="1"/>
</dbReference>
<dbReference type="PANTHER" id="PTHR43415">
    <property type="entry name" value="SPERMIDINE N(1)-ACETYLTRANSFERASE"/>
    <property type="match status" value="1"/>
</dbReference>
<name>A0ABW8SZD4_9CLOT</name>
<evidence type="ECO:0000259" key="1">
    <source>
        <dbReference type="PROSITE" id="PS51186"/>
    </source>
</evidence>
<dbReference type="PANTHER" id="PTHR43415:SF3">
    <property type="entry name" value="GNAT-FAMILY ACETYLTRANSFERASE"/>
    <property type="match status" value="1"/>
</dbReference>
<keyword evidence="3" id="KW-1185">Reference proteome</keyword>
<proteinExistence type="predicted"/>
<dbReference type="InterPro" id="IPR016181">
    <property type="entry name" value="Acyl_CoA_acyltransferase"/>
</dbReference>